<comment type="similarity">
    <text evidence="2">Belongs to the isochorismate synthase family.</text>
</comment>
<dbReference type="PANTHER" id="PTHR42839:SF2">
    <property type="entry name" value="ISOCHORISMATE SYNTHASE ENTC"/>
    <property type="match status" value="1"/>
</dbReference>
<dbReference type="SUPFAM" id="SSF56322">
    <property type="entry name" value="ADC synthase"/>
    <property type="match status" value="1"/>
</dbReference>
<dbReference type="Proteomes" id="UP000663444">
    <property type="component" value="Chromosome"/>
</dbReference>
<comment type="catalytic activity">
    <reaction evidence="1">
        <text>chorismate = isochorismate</text>
        <dbReference type="Rhea" id="RHEA:18985"/>
        <dbReference type="ChEBI" id="CHEBI:29748"/>
        <dbReference type="ChEBI" id="CHEBI:29780"/>
        <dbReference type="EC" id="5.4.4.2"/>
    </reaction>
</comment>
<dbReference type="RefSeq" id="WP_203385867.1">
    <property type="nucleotide sequence ID" value="NZ_CP064781.1"/>
</dbReference>
<evidence type="ECO:0000256" key="2">
    <source>
        <dbReference type="ARBA" id="ARBA00005297"/>
    </source>
</evidence>
<sequence length="467" mass="48507">MNALLTLPDAAWNALQLRLDRLAAGAAGGALLSVTLDLGAGERDWLHAQPASREFCYWAQPAAGRHRLGLGRAVVCTSAGPARFTALQAAHAGIAGDWRHDGELGGDHVPVAGLGFAFDHGPGASPARHDGLGERSLPRAAGDLPNAQLGVAAVLLTSAGDRLSATFTTPARDRADAVARWRRLLAARPLAALPTNVPLPATALAERAWNARVERALAAIAAGELDKVVLSRSLRLPLAGRVAPAALLARLVERHPQATAFAIGGEQAVFLGATPERLVGLRDGAVRADALAGTAWDDEPLAVDKNAHEQALVVAAIREALAPLCATLELPPAPRVLELRGLRHLWTPIAGRVRAGIGLFDLIAGLHPTPAVGGSPGAAACDWLRRHGERRPGWYGGGIGWIDRHGDGEVAVALRCGLLGAHHIELPAGAGIVAGSRAAHEFRETEAKLGTMLDALRADAGQARTGT</sequence>
<dbReference type="EC" id="5.4.4.2" evidence="3"/>
<name>A0A974SML2_9RHOO</name>
<evidence type="ECO:0000313" key="7">
    <source>
        <dbReference type="EMBL" id="QRJ62334.1"/>
    </source>
</evidence>
<evidence type="ECO:0000259" key="6">
    <source>
        <dbReference type="Pfam" id="PF00425"/>
    </source>
</evidence>
<dbReference type="InterPro" id="IPR004561">
    <property type="entry name" value="IsoChor_synthase"/>
</dbReference>
<dbReference type="Pfam" id="PF00425">
    <property type="entry name" value="Chorismate_bind"/>
    <property type="match status" value="1"/>
</dbReference>
<keyword evidence="8" id="KW-1185">Reference proteome</keyword>
<evidence type="ECO:0000256" key="4">
    <source>
        <dbReference type="ARBA" id="ARBA00023235"/>
    </source>
</evidence>
<dbReference type="PANTHER" id="PTHR42839">
    <property type="entry name" value="ISOCHORISMATE SYNTHASE ENTC"/>
    <property type="match status" value="1"/>
</dbReference>
<dbReference type="InterPro" id="IPR005801">
    <property type="entry name" value="ADC_synthase"/>
</dbReference>
<dbReference type="NCBIfam" id="TIGR00543">
    <property type="entry name" value="isochor_syn"/>
    <property type="match status" value="1"/>
</dbReference>
<proteinExistence type="inferred from homology"/>
<keyword evidence="4 7" id="KW-0413">Isomerase</keyword>
<accession>A0A974SML2</accession>
<feature type="domain" description="Chorismate-utilising enzyme C-terminal" evidence="6">
    <location>
        <begin position="207"/>
        <end position="448"/>
    </location>
</feature>
<protein>
    <recommendedName>
        <fullName evidence="3">isochorismate synthase</fullName>
        <ecNumber evidence="3">5.4.4.2</ecNumber>
    </recommendedName>
    <alternativeName>
        <fullName evidence="5">Isochorismate mutase</fullName>
    </alternativeName>
</protein>
<evidence type="ECO:0000313" key="8">
    <source>
        <dbReference type="Proteomes" id="UP000663444"/>
    </source>
</evidence>
<dbReference type="EMBL" id="CP064781">
    <property type="protein sequence ID" value="QRJ62334.1"/>
    <property type="molecule type" value="Genomic_DNA"/>
</dbReference>
<evidence type="ECO:0000256" key="5">
    <source>
        <dbReference type="ARBA" id="ARBA00041564"/>
    </source>
</evidence>
<dbReference type="Gene3D" id="3.60.120.10">
    <property type="entry name" value="Anthranilate synthase"/>
    <property type="match status" value="1"/>
</dbReference>
<reference evidence="7" key="1">
    <citation type="submission" date="2020-11" db="EMBL/GenBank/DDBJ databases">
        <title>Azospira restricta DSM 18626 genome sequence.</title>
        <authorList>
            <person name="Moe W.M."/>
        </authorList>
    </citation>
    <scope>NUCLEOTIDE SEQUENCE</scope>
    <source>
        <strain evidence="7">DSM 18626</strain>
    </source>
</reference>
<evidence type="ECO:0000256" key="1">
    <source>
        <dbReference type="ARBA" id="ARBA00000799"/>
    </source>
</evidence>
<dbReference type="KEGG" id="ares:IWH25_11075"/>
<dbReference type="AlphaFoldDB" id="A0A974SML2"/>
<organism evidence="7 8">
    <name type="scientific">Azospira restricta</name>
    <dbReference type="NCBI Taxonomy" id="404405"/>
    <lineage>
        <taxon>Bacteria</taxon>
        <taxon>Pseudomonadati</taxon>
        <taxon>Pseudomonadota</taxon>
        <taxon>Betaproteobacteria</taxon>
        <taxon>Rhodocyclales</taxon>
        <taxon>Rhodocyclaceae</taxon>
        <taxon>Azospira</taxon>
    </lineage>
</organism>
<gene>
    <name evidence="7" type="ORF">IWH25_11075</name>
</gene>
<dbReference type="InterPro" id="IPR015890">
    <property type="entry name" value="Chorismate_C"/>
</dbReference>
<dbReference type="GO" id="GO:0008909">
    <property type="term" value="F:isochorismate synthase activity"/>
    <property type="evidence" value="ECO:0007669"/>
    <property type="project" value="UniProtKB-EC"/>
</dbReference>
<evidence type="ECO:0000256" key="3">
    <source>
        <dbReference type="ARBA" id="ARBA00012824"/>
    </source>
</evidence>